<dbReference type="InterPro" id="IPR013783">
    <property type="entry name" value="Ig-like_fold"/>
</dbReference>
<feature type="region of interest" description="Disordered" evidence="4">
    <location>
        <begin position="758"/>
        <end position="781"/>
    </location>
</feature>
<dbReference type="InterPro" id="IPR014756">
    <property type="entry name" value="Ig_E-set"/>
</dbReference>
<feature type="domain" description="Transglutaminase-like" evidence="5">
    <location>
        <begin position="336"/>
        <end position="428"/>
    </location>
</feature>
<dbReference type="InterPro" id="IPR036985">
    <property type="entry name" value="Transglutaminase-like_sf"/>
</dbReference>
<dbReference type="Gene3D" id="3.90.260.10">
    <property type="entry name" value="Transglutaminase-like"/>
    <property type="match status" value="1"/>
</dbReference>
<dbReference type="GO" id="GO:0046872">
    <property type="term" value="F:metal ion binding"/>
    <property type="evidence" value="ECO:0007669"/>
    <property type="project" value="UniProtKB-KW"/>
</dbReference>
<comment type="cofactor">
    <cofactor evidence="3">
        <name>Ca(2+)</name>
        <dbReference type="ChEBI" id="CHEBI:29108"/>
    </cofactor>
    <text evidence="3">Binds 1 Ca(2+) ion per subunit.</text>
</comment>
<dbReference type="PIRSF" id="PIRSF000459">
    <property type="entry name" value="TGM_EBP42"/>
    <property type="match status" value="1"/>
</dbReference>
<evidence type="ECO:0000313" key="7">
    <source>
        <dbReference type="Proteomes" id="UP001186944"/>
    </source>
</evidence>
<dbReference type="SUPFAM" id="SSF81296">
    <property type="entry name" value="E set domains"/>
    <property type="match status" value="1"/>
</dbReference>
<dbReference type="EMBL" id="VSWD01000012">
    <property type="protein sequence ID" value="KAK3086662.1"/>
    <property type="molecule type" value="Genomic_DNA"/>
</dbReference>
<dbReference type="InterPro" id="IPR050779">
    <property type="entry name" value="Transglutaminase"/>
</dbReference>
<name>A0AA88XSH3_PINIB</name>
<dbReference type="FunFam" id="3.90.260.10:FF:000002">
    <property type="entry name" value="Erythrocyte membrane protein band 4.2"/>
    <property type="match status" value="1"/>
</dbReference>
<keyword evidence="7" id="KW-1185">Reference proteome</keyword>
<keyword evidence="3" id="KW-0106">Calcium</keyword>
<feature type="binding site" evidence="3">
    <location>
        <position position="519"/>
    </location>
    <ligand>
        <name>Ca(2+)</name>
        <dbReference type="ChEBI" id="CHEBI:29108"/>
    </ligand>
</feature>
<proteinExistence type="inferred from homology"/>
<gene>
    <name evidence="6" type="ORF">FSP39_021565</name>
</gene>
<feature type="compositionally biased region" description="Basic and acidic residues" evidence="4">
    <location>
        <begin position="758"/>
        <end position="773"/>
    </location>
</feature>
<dbReference type="InterPro" id="IPR002931">
    <property type="entry name" value="Transglutaminase-like"/>
</dbReference>
<feature type="active site" evidence="2">
    <location>
        <position position="402"/>
    </location>
</feature>
<accession>A0AA88XSH3</accession>
<dbReference type="Gene3D" id="2.60.40.10">
    <property type="entry name" value="Immunoglobulins"/>
    <property type="match status" value="3"/>
</dbReference>
<dbReference type="InterPro" id="IPR023608">
    <property type="entry name" value="Transglutaminase_animal"/>
</dbReference>
<feature type="binding site" evidence="3">
    <location>
        <position position="465"/>
    </location>
    <ligand>
        <name>Ca(2+)</name>
        <dbReference type="ChEBI" id="CHEBI:29108"/>
    </ligand>
</feature>
<comment type="caution">
    <text evidence="6">The sequence shown here is derived from an EMBL/GenBank/DDBJ whole genome shotgun (WGS) entry which is preliminary data.</text>
</comment>
<dbReference type="GO" id="GO:0003810">
    <property type="term" value="F:protein-glutamine gamma-glutamyltransferase activity"/>
    <property type="evidence" value="ECO:0007669"/>
    <property type="project" value="InterPro"/>
</dbReference>
<feature type="active site" evidence="2">
    <location>
        <position position="344"/>
    </location>
</feature>
<keyword evidence="3" id="KW-0479">Metal-binding</keyword>
<dbReference type="AlphaFoldDB" id="A0AA88XSH3"/>
<dbReference type="InterPro" id="IPR036238">
    <property type="entry name" value="Transglutaminase_C_sf"/>
</dbReference>
<reference evidence="6" key="1">
    <citation type="submission" date="2019-08" db="EMBL/GenBank/DDBJ databases">
        <title>The improved chromosome-level genome for the pearl oyster Pinctada fucata martensii using PacBio sequencing and Hi-C.</title>
        <authorList>
            <person name="Zheng Z."/>
        </authorList>
    </citation>
    <scope>NUCLEOTIDE SEQUENCE</scope>
    <source>
        <strain evidence="6">ZZ-2019</strain>
        <tissue evidence="6">Adductor muscle</tissue>
    </source>
</reference>
<evidence type="ECO:0000256" key="2">
    <source>
        <dbReference type="PIRSR" id="PIRSR000459-1"/>
    </source>
</evidence>
<dbReference type="InterPro" id="IPR038765">
    <property type="entry name" value="Papain-like_cys_pep_sf"/>
</dbReference>
<feature type="binding site" evidence="3">
    <location>
        <position position="467"/>
    </location>
    <ligand>
        <name>Ca(2+)</name>
        <dbReference type="ChEBI" id="CHEBI:29108"/>
    </ligand>
</feature>
<evidence type="ECO:0000256" key="4">
    <source>
        <dbReference type="SAM" id="MobiDB-lite"/>
    </source>
</evidence>
<evidence type="ECO:0000313" key="6">
    <source>
        <dbReference type="EMBL" id="KAK3086662.1"/>
    </source>
</evidence>
<dbReference type="InterPro" id="IPR001102">
    <property type="entry name" value="Transglutaminase_N"/>
</dbReference>
<evidence type="ECO:0000259" key="5">
    <source>
        <dbReference type="SMART" id="SM00460"/>
    </source>
</evidence>
<feature type="region of interest" description="Disordered" evidence="4">
    <location>
        <begin position="1"/>
        <end position="21"/>
    </location>
</feature>
<dbReference type="PANTHER" id="PTHR11590">
    <property type="entry name" value="PROTEIN-GLUTAMINE GAMMA-GLUTAMYLTRANSFERASE"/>
    <property type="match status" value="1"/>
</dbReference>
<feature type="active site" evidence="2">
    <location>
        <position position="425"/>
    </location>
</feature>
<dbReference type="Proteomes" id="UP001186944">
    <property type="component" value="Unassembled WGS sequence"/>
</dbReference>
<protein>
    <recommendedName>
        <fullName evidence="5">Transglutaminase-like domain-containing protein</fullName>
    </recommendedName>
</protein>
<dbReference type="SMART" id="SM00460">
    <property type="entry name" value="TGc"/>
    <property type="match status" value="1"/>
</dbReference>
<dbReference type="Pfam" id="PF00868">
    <property type="entry name" value="Transglut_N"/>
    <property type="match status" value="1"/>
</dbReference>
<comment type="similarity">
    <text evidence="1">Belongs to the transglutaminase superfamily. Transglutaminase family.</text>
</comment>
<dbReference type="SUPFAM" id="SSF54001">
    <property type="entry name" value="Cysteine proteinases"/>
    <property type="match status" value="1"/>
</dbReference>
<dbReference type="Pfam" id="PF01841">
    <property type="entry name" value="Transglut_core"/>
    <property type="match status" value="1"/>
</dbReference>
<organism evidence="6 7">
    <name type="scientific">Pinctada imbricata</name>
    <name type="common">Atlantic pearl-oyster</name>
    <name type="synonym">Pinctada martensii</name>
    <dbReference type="NCBI Taxonomy" id="66713"/>
    <lineage>
        <taxon>Eukaryota</taxon>
        <taxon>Metazoa</taxon>
        <taxon>Spiralia</taxon>
        <taxon>Lophotrochozoa</taxon>
        <taxon>Mollusca</taxon>
        <taxon>Bivalvia</taxon>
        <taxon>Autobranchia</taxon>
        <taxon>Pteriomorphia</taxon>
        <taxon>Pterioida</taxon>
        <taxon>Pterioidea</taxon>
        <taxon>Pteriidae</taxon>
        <taxon>Pinctada</taxon>
    </lineage>
</organism>
<feature type="binding site" evidence="3">
    <location>
        <position position="514"/>
    </location>
    <ligand>
        <name>Ca(2+)</name>
        <dbReference type="ChEBI" id="CHEBI:29108"/>
    </ligand>
</feature>
<sequence length="781" mass="88934">MPRRRNSSDDENSSPKRRRYNFRRTPFRVRLSARLAANVEGRKPVVSDEDFLEKNKVLKVSKKPGKALNLKKLIHPKCNRYDHNTSDYVHPDIILRRGQPFGLVLIFDRDVSKEHDEIVLQFAYGDRSLESKGTLIRLKLDLKSEKKVTSLRKWSVIVEKVDGPMVRCQVTASPKCSIGRYRLFTDTKIVGSETEDGRVITEYNDRGIIFLFNAWCPDDVVYLENEDKREEYVMNDSGLVYQSGGLWGPRPKQWNFEQFSNPVLDVTLSLLEQGGLGPSAMASPVYITRKLSAVANSMDDDGILEGRWSEPYHKNSTKPWFWSSSLDIIKQFDEQKKPVQYGQCWVFSALITTLCRALGIPTRSVTNFSSAHDTDMSMTIDEHFDCEGECLEELNDSVWNFHVWNESWFKRLDLPAGYDGWQAFDATPQEASEGVMQCGPAPLRAIKDGHVYLNYEVGFIFAEVNGDRVTWQHDENGDMHVSEIREKSVGRDISTKAVGSNAREDITLQYKYPEGSPEERQVVEFVNRFSEDKDKRNIYGQDTTKAFSLDIKTPNDTLIGDDFVVEATVKNVSNAMAKAKVKVTLYHAYYTGVASKRVLTKPYDLELKANEEKTLKVEVPGSIYIPGMHPEGDFIVYVSAINKEFGGLQSAYDSFSLKKPSLELEVEGDVFAYKESKVTIRFVNTTCLTLTNAGLKVSAGKLTIDRESITIKKDIKPKQEVKEVITIKPEKIRRRRARRIIIVTMKSDQVDGIEGYKEIHVQKRTSPEEHDSSDSDEDQCS</sequence>
<evidence type="ECO:0000256" key="3">
    <source>
        <dbReference type="PIRSR" id="PIRSR000459-2"/>
    </source>
</evidence>
<evidence type="ECO:0000256" key="1">
    <source>
        <dbReference type="ARBA" id="ARBA00005968"/>
    </source>
</evidence>
<dbReference type="PANTHER" id="PTHR11590:SF40">
    <property type="entry name" value="HEMOCYTE PROTEIN-GLUTAMINE GAMMA-GLUTAMYLTRANSFERASE-LIKE PROTEIN"/>
    <property type="match status" value="1"/>
</dbReference>
<dbReference type="SUPFAM" id="SSF49309">
    <property type="entry name" value="Transglutaminase, two C-terminal domains"/>
    <property type="match status" value="2"/>
</dbReference>